<gene>
    <name evidence="2" type="ORF">GOP47_0000039</name>
</gene>
<comment type="caution">
    <text evidence="2">The sequence shown here is derived from an EMBL/GenBank/DDBJ whole genome shotgun (WGS) entry which is preliminary data.</text>
</comment>
<dbReference type="InterPro" id="IPR048514">
    <property type="entry name" value="DHU1_N"/>
</dbReference>
<dbReference type="OrthoDB" id="1482725at2759"/>
<dbReference type="InterPro" id="IPR046377">
    <property type="entry name" value="DHU1"/>
</dbReference>
<dbReference type="PANTHER" id="PTHR47201">
    <property type="entry name" value="BNAC09G30780D PROTEIN"/>
    <property type="match status" value="1"/>
</dbReference>
<evidence type="ECO:0000259" key="1">
    <source>
        <dbReference type="Pfam" id="PF20919"/>
    </source>
</evidence>
<dbReference type="AlphaFoldDB" id="A0A9D4VD61"/>
<dbReference type="GO" id="GO:0071493">
    <property type="term" value="P:cellular response to UV-B"/>
    <property type="evidence" value="ECO:0007669"/>
    <property type="project" value="InterPro"/>
</dbReference>
<dbReference type="Proteomes" id="UP000886520">
    <property type="component" value="Chromosome 1"/>
</dbReference>
<feature type="domain" description="DWD hypersensitive to UV-B 1 N-terminal" evidence="1">
    <location>
        <begin position="68"/>
        <end position="240"/>
    </location>
</feature>
<reference evidence="2" key="1">
    <citation type="submission" date="2021-01" db="EMBL/GenBank/DDBJ databases">
        <title>Adiantum capillus-veneris genome.</title>
        <authorList>
            <person name="Fang Y."/>
            <person name="Liao Q."/>
        </authorList>
    </citation>
    <scope>NUCLEOTIDE SEQUENCE</scope>
    <source>
        <strain evidence="2">H3</strain>
        <tissue evidence="2">Leaf</tissue>
    </source>
</reference>
<dbReference type="PANTHER" id="PTHR47201:SF1">
    <property type="entry name" value="PROTEIN DWD HYPERSENSITIVE TO UV-B 1"/>
    <property type="match status" value="1"/>
</dbReference>
<accession>A0A9D4VD61</accession>
<dbReference type="Gene3D" id="3.80.10.10">
    <property type="entry name" value="Ribonuclease Inhibitor"/>
    <property type="match status" value="1"/>
</dbReference>
<proteinExistence type="predicted"/>
<evidence type="ECO:0000313" key="3">
    <source>
        <dbReference type="Proteomes" id="UP000886520"/>
    </source>
</evidence>
<protein>
    <recommendedName>
        <fullName evidence="1">DWD hypersensitive to UV-B 1 N-terminal domain-containing protein</fullName>
    </recommendedName>
</protein>
<dbReference type="SUPFAM" id="SSF52058">
    <property type="entry name" value="L domain-like"/>
    <property type="match status" value="1"/>
</dbReference>
<dbReference type="Pfam" id="PF20919">
    <property type="entry name" value="DHU1_N"/>
    <property type="match status" value="1"/>
</dbReference>
<dbReference type="GO" id="GO:0080008">
    <property type="term" value="C:Cul4-RING E3 ubiquitin ligase complex"/>
    <property type="evidence" value="ECO:0007669"/>
    <property type="project" value="InterPro"/>
</dbReference>
<name>A0A9D4VD61_ADICA</name>
<organism evidence="2 3">
    <name type="scientific">Adiantum capillus-veneris</name>
    <name type="common">Maidenhair fern</name>
    <dbReference type="NCBI Taxonomy" id="13818"/>
    <lineage>
        <taxon>Eukaryota</taxon>
        <taxon>Viridiplantae</taxon>
        <taxon>Streptophyta</taxon>
        <taxon>Embryophyta</taxon>
        <taxon>Tracheophyta</taxon>
        <taxon>Polypodiopsida</taxon>
        <taxon>Polypodiidae</taxon>
        <taxon>Polypodiales</taxon>
        <taxon>Pteridineae</taxon>
        <taxon>Pteridaceae</taxon>
        <taxon>Vittarioideae</taxon>
        <taxon>Adiantum</taxon>
    </lineage>
</organism>
<evidence type="ECO:0000313" key="2">
    <source>
        <dbReference type="EMBL" id="KAI5083870.1"/>
    </source>
</evidence>
<keyword evidence="3" id="KW-1185">Reference proteome</keyword>
<dbReference type="EMBL" id="JABFUD020000001">
    <property type="protein sequence ID" value="KAI5083870.1"/>
    <property type="molecule type" value="Genomic_DNA"/>
</dbReference>
<dbReference type="InterPro" id="IPR032675">
    <property type="entry name" value="LRR_dom_sf"/>
</dbReference>
<sequence>MFSSFVFDIGDHWELWFLDGAQEEKKEGNLQKREEQATGKKKKIVAPFPSVAHRRPSSMALSASSGITLLQRYLEACEKHGVVANLDIQNSISEAQDSPSDFILKLNMEQLTEADMMALADMLSYINSFDCHAVDVTHNREIHNGQLLLRVLRSVGPKLRIVDLKKSTFGRDVMRDLLHRGMQCQYLNMSFSRFRKLDMIGHFPQLHTLILDFNVYLTDLPEGCFKATPSLTRISMCETKAQGIADPC</sequence>